<keyword evidence="3" id="KW-1185">Reference proteome</keyword>
<accession>A0A0A8WZB3</accession>
<gene>
    <name evidence="2" type="ORF">SAMD00020551_0216</name>
</gene>
<dbReference type="STRING" id="1321606.SAMD00020551_0216"/>
<evidence type="ECO:0000313" key="3">
    <source>
        <dbReference type="Proteomes" id="UP000031014"/>
    </source>
</evidence>
<dbReference type="AlphaFoldDB" id="A0A0A8WZB3"/>
<protein>
    <submittedName>
        <fullName evidence="2">TPR repeat protein</fullName>
    </submittedName>
</protein>
<evidence type="ECO:0000256" key="1">
    <source>
        <dbReference type="PROSITE-ProRule" id="PRU00339"/>
    </source>
</evidence>
<name>A0A0A8WZB3_MESS1</name>
<dbReference type="SUPFAM" id="SSF48452">
    <property type="entry name" value="TPR-like"/>
    <property type="match status" value="1"/>
</dbReference>
<feature type="repeat" description="TPR" evidence="1">
    <location>
        <begin position="18"/>
        <end position="51"/>
    </location>
</feature>
<dbReference type="Proteomes" id="UP000031014">
    <property type="component" value="Unassembled WGS sequence"/>
</dbReference>
<proteinExistence type="predicted"/>
<evidence type="ECO:0000313" key="2">
    <source>
        <dbReference type="EMBL" id="GAM12097.1"/>
    </source>
</evidence>
<dbReference type="OrthoDB" id="2364593at2"/>
<organism evidence="2 3">
    <name type="scientific">Mesobacillus selenatarsenatis (strain DSM 18680 / JCM 14380 / FERM P-15431 / SF-1)</name>
    <dbReference type="NCBI Taxonomy" id="1321606"/>
    <lineage>
        <taxon>Bacteria</taxon>
        <taxon>Bacillati</taxon>
        <taxon>Bacillota</taxon>
        <taxon>Bacilli</taxon>
        <taxon>Bacillales</taxon>
        <taxon>Bacillaceae</taxon>
        <taxon>Mesobacillus</taxon>
    </lineage>
</organism>
<sequence>MDKRESKKDKVVLFPGLEKRLLEKGLDYLKQQKYRDAIQFLEQALEHDPENSDVYVGLVLANYEAGNTNQAKELVAEMLRSGLGDYIQVIDMYLMILVQLNEYNEVVTTIEALLEEREIPADKHEHFITMLEFARKMLNGETEVGPIERFEEEPEEDELNLFDYKNPNDQVMVAAGLAKVNIRPYIKKIMEYVASEDGHPFLKTMLLNILKEQEYAEELHVFKFGWTESFNPANLPELRDFIENSGVIKLLSDEIESDDPVLFENVQRLVERYFFLIYPFKLPIGQVSAWAAACHFIANEYYGFEDQLESFAGIYDSQVEETEQVLDFIRKLEEISYPII</sequence>
<dbReference type="EMBL" id="BASE01000005">
    <property type="protein sequence ID" value="GAM12097.1"/>
    <property type="molecule type" value="Genomic_DNA"/>
</dbReference>
<dbReference type="SMART" id="SM00028">
    <property type="entry name" value="TPR"/>
    <property type="match status" value="1"/>
</dbReference>
<dbReference type="Gene3D" id="1.25.40.10">
    <property type="entry name" value="Tetratricopeptide repeat domain"/>
    <property type="match status" value="1"/>
</dbReference>
<dbReference type="InterPro" id="IPR011990">
    <property type="entry name" value="TPR-like_helical_dom_sf"/>
</dbReference>
<keyword evidence="1" id="KW-0802">TPR repeat</keyword>
<comment type="caution">
    <text evidence="2">The sequence shown here is derived from an EMBL/GenBank/DDBJ whole genome shotgun (WGS) entry which is preliminary data.</text>
</comment>
<dbReference type="PROSITE" id="PS50005">
    <property type="entry name" value="TPR"/>
    <property type="match status" value="1"/>
</dbReference>
<dbReference type="RefSeq" id="WP_041964057.1">
    <property type="nucleotide sequence ID" value="NZ_BASE01000005.1"/>
</dbReference>
<dbReference type="InterPro" id="IPR019734">
    <property type="entry name" value="TPR_rpt"/>
</dbReference>
<dbReference type="Pfam" id="PF14559">
    <property type="entry name" value="TPR_19"/>
    <property type="match status" value="1"/>
</dbReference>
<reference evidence="2 3" key="1">
    <citation type="submission" date="2013-06" db="EMBL/GenBank/DDBJ databases">
        <title>Whole genome shotgun sequence of Bacillus selenatarsenatis SF-1.</title>
        <authorList>
            <person name="Kuroda M."/>
            <person name="Sei K."/>
            <person name="Yamashita M."/>
            <person name="Ike M."/>
        </authorList>
    </citation>
    <scope>NUCLEOTIDE SEQUENCE [LARGE SCALE GENOMIC DNA]</scope>
    <source>
        <strain evidence="2 3">SF-1</strain>
    </source>
</reference>